<keyword evidence="1" id="KW-0732">Signal</keyword>
<proteinExistence type="predicted"/>
<dbReference type="eggNOG" id="ENOG502SACY">
    <property type="taxonomic scope" value="Eukaryota"/>
</dbReference>
<dbReference type="RefSeq" id="XP_001684253.1">
    <property type="nucleotide sequence ID" value="XM_001684201.1"/>
</dbReference>
<keyword evidence="3" id="KW-1185">Reference proteome</keyword>
<dbReference type="VEuPathDB" id="TriTrypDB:LMJSD75_260029700"/>
<evidence type="ECO:0000256" key="1">
    <source>
        <dbReference type="SAM" id="SignalP"/>
    </source>
</evidence>
<reference evidence="2 3" key="2">
    <citation type="journal article" date="2011" name="Genome Res.">
        <title>Chromosome and gene copy number variation allow major structural change between species and strains of Leishmania.</title>
        <authorList>
            <person name="Rogers M.B."/>
            <person name="Hilley J.D."/>
            <person name="Dickens N.J."/>
            <person name="Wilkes J."/>
            <person name="Bates P.A."/>
            <person name="Depledge D.P."/>
            <person name="Harris D."/>
            <person name="Her Y."/>
            <person name="Herzyk P."/>
            <person name="Imamura H."/>
            <person name="Otto T.D."/>
            <person name="Sanders M."/>
            <person name="Seeger K."/>
            <person name="Dujardin J.C."/>
            <person name="Berriman M."/>
            <person name="Smith D.F."/>
            <person name="Hertz-Fowler C."/>
            <person name="Mottram J.C."/>
        </authorList>
    </citation>
    <scope>NUCLEOTIDE SEQUENCE [LARGE SCALE GENOMIC DNA]</scope>
    <source>
        <strain evidence="3">MHOM/IL/81/Friedlin</strain>
    </source>
</reference>
<dbReference type="VEuPathDB" id="TriTrypDB:LMJFC_260034000"/>
<evidence type="ECO:0008006" key="4">
    <source>
        <dbReference type="Google" id="ProtNLM"/>
    </source>
</evidence>
<evidence type="ECO:0000313" key="3">
    <source>
        <dbReference type="Proteomes" id="UP000000542"/>
    </source>
</evidence>
<organism evidence="2 3">
    <name type="scientific">Leishmania major</name>
    <dbReference type="NCBI Taxonomy" id="5664"/>
    <lineage>
        <taxon>Eukaryota</taxon>
        <taxon>Discoba</taxon>
        <taxon>Euglenozoa</taxon>
        <taxon>Kinetoplastea</taxon>
        <taxon>Metakinetoplastina</taxon>
        <taxon>Trypanosomatida</taxon>
        <taxon>Trypanosomatidae</taxon>
        <taxon>Leishmaniinae</taxon>
        <taxon>Leishmania</taxon>
    </lineage>
</organism>
<dbReference type="KEGG" id="lma:LMJF_26_2460"/>
<dbReference type="Proteomes" id="UP000000542">
    <property type="component" value="Chromosome 26"/>
</dbReference>
<reference evidence="2 3" key="1">
    <citation type="journal article" date="2005" name="Science">
        <title>The genome of the kinetoplastid parasite, Leishmania major.</title>
        <authorList>
            <person name="Ivens A.C."/>
            <person name="Peacock C.S."/>
            <person name="Worthey E.A."/>
            <person name="Murphy L."/>
            <person name="Aggarwal G."/>
            <person name="Berriman M."/>
            <person name="Sisk E."/>
            <person name="Rajandream M.A."/>
            <person name="Adlem E."/>
            <person name="Aert R."/>
            <person name="Anupama A."/>
            <person name="Apostolou Z."/>
            <person name="Attipoe P."/>
            <person name="Bason N."/>
            <person name="Bauser C."/>
            <person name="Beck A."/>
            <person name="Beverley S.M."/>
            <person name="Bianchettin G."/>
            <person name="Borzym K."/>
            <person name="Bothe G."/>
            <person name="Bruschi C.V."/>
            <person name="Collins M."/>
            <person name="Cadag E."/>
            <person name="Ciarloni L."/>
            <person name="Clayton C."/>
            <person name="Coulson R.M."/>
            <person name="Cronin A."/>
            <person name="Cruz A.K."/>
            <person name="Davies R.M."/>
            <person name="De Gaudenzi J."/>
            <person name="Dobson D.E."/>
            <person name="Duesterhoeft A."/>
            <person name="Fazelina G."/>
            <person name="Fosker N."/>
            <person name="Frasch A.C."/>
            <person name="Fraser A."/>
            <person name="Fuchs M."/>
            <person name="Gabel C."/>
            <person name="Goble A."/>
            <person name="Goffeau A."/>
            <person name="Harris D."/>
            <person name="Hertz-Fowler C."/>
            <person name="Hilbert H."/>
            <person name="Horn D."/>
            <person name="Huang Y."/>
            <person name="Klages S."/>
            <person name="Knights A."/>
            <person name="Kube M."/>
            <person name="Larke N."/>
            <person name="Litvin L."/>
            <person name="Lord A."/>
            <person name="Louie T."/>
            <person name="Marra M."/>
            <person name="Masuy D."/>
            <person name="Matthews K."/>
            <person name="Michaeli S."/>
            <person name="Mottram J.C."/>
            <person name="Muller-Auer S."/>
            <person name="Munden H."/>
            <person name="Nelson S."/>
            <person name="Norbertczak H."/>
            <person name="Oliver K."/>
            <person name="O'neil S."/>
            <person name="Pentony M."/>
            <person name="Pohl T.M."/>
            <person name="Price C."/>
            <person name="Purnelle B."/>
            <person name="Quail M.A."/>
            <person name="Rabbinowitsch E."/>
            <person name="Reinhardt R."/>
            <person name="Rieger M."/>
            <person name="Rinta J."/>
            <person name="Robben J."/>
            <person name="Robertson L."/>
            <person name="Ruiz J.C."/>
            <person name="Rutter S."/>
            <person name="Saunders D."/>
            <person name="Schafer M."/>
            <person name="Schein J."/>
            <person name="Schwartz D.C."/>
            <person name="Seeger K."/>
            <person name="Seyler A."/>
            <person name="Sharp S."/>
            <person name="Shin H."/>
            <person name="Sivam D."/>
            <person name="Squares R."/>
            <person name="Squares S."/>
            <person name="Tosato V."/>
            <person name="Vogt C."/>
            <person name="Volckaert G."/>
            <person name="Wambutt R."/>
            <person name="Warren T."/>
            <person name="Wedler H."/>
            <person name="Woodward J."/>
            <person name="Zhou S."/>
            <person name="Zimmermann W."/>
            <person name="Smith D.F."/>
            <person name="Blackwell J.M."/>
            <person name="Stuart K.D."/>
            <person name="Barrell B."/>
            <person name="Myler P.J."/>
        </authorList>
    </citation>
    <scope>NUCLEOTIDE SEQUENCE [LARGE SCALE GENOMIC DNA]</scope>
    <source>
        <strain evidence="3">MHOM/IL/81/Friedlin</strain>
    </source>
</reference>
<gene>
    <name evidence="2" type="ORF">LMJF_26_2460</name>
</gene>
<accession>Q4Q8U5</accession>
<dbReference type="AlphaFoldDB" id="Q4Q8U5"/>
<dbReference type="GeneID" id="5653176"/>
<feature type="signal peptide" evidence="1">
    <location>
        <begin position="1"/>
        <end position="18"/>
    </location>
</feature>
<sequence>MLLHRRAALLLWVRARRTAVLVGSSSLSATAEAAAAFSSATTPPQRRNVGSASGAVDSHVAAVPAAGGPASAAAAAGAAPQYHSHDTPLQEHPRQAAYSKGGYPLIGRLRTSGHGLTLGRVQAALTVYVLAASVGLLYVLYYLTTDTYVLTTNVSPYRHSLFFHFPCDMAILENRLTHKRHTVEVVPAAGAPHPLVDDNREVDHAGFARPKPAVVERRLHINAVLHRVFLYLQKTESLVTVDAQAEMAPYRFMDGANSLGKASRASVGFLRKDQLLPDINDHRASTASSQRRWWQWWGRGASTAAAPLPLSASGSSAYAATATEVPATPTAPTKILLRSSVRLRDSMNGYQKGHISTYEQLIHHLAQENIKQRYYAYVLARGMAKSSGLRKAYAEQLIRNGLISGDGVKLTELVPDVQRFADEVFAQVRERFGDDVIVYEYTATMW</sequence>
<dbReference type="OMA" id="SQRRWWQ"/>
<dbReference type="InParanoid" id="Q4Q8U5"/>
<protein>
    <recommendedName>
        <fullName evidence="4">Transmembrane protein</fullName>
    </recommendedName>
</protein>
<dbReference type="EMBL" id="FR796422">
    <property type="protein sequence ID" value="CAJ05618.1"/>
    <property type="molecule type" value="Genomic_DNA"/>
</dbReference>
<dbReference type="HOGENOM" id="CLU_614626_0_0_1"/>
<evidence type="ECO:0000313" key="2">
    <source>
        <dbReference type="EMBL" id="CAJ05618.1"/>
    </source>
</evidence>
<feature type="chain" id="PRO_5004242193" description="Transmembrane protein" evidence="1">
    <location>
        <begin position="19"/>
        <end position="446"/>
    </location>
</feature>
<name>Q4Q8U5_LEIMA</name>
<dbReference type="VEuPathDB" id="TriTrypDB:LMJLV39_260031300"/>
<dbReference type="VEuPathDB" id="TriTrypDB:LmjF.26.2460"/>